<evidence type="ECO:0000256" key="5">
    <source>
        <dbReference type="ARBA" id="ARBA00022660"/>
    </source>
</evidence>
<evidence type="ECO:0000256" key="12">
    <source>
        <dbReference type="ARBA" id="ARBA00023075"/>
    </source>
</evidence>
<dbReference type="NCBIfam" id="TIGR01974">
    <property type="entry name" value="NDH_I_L"/>
    <property type="match status" value="1"/>
</dbReference>
<reference evidence="20" key="1">
    <citation type="journal article" date="2014" name="Genome Biol. Evol.">
        <title>Gene Content Evolution in Discobid Mitochondria Deduced from the Phylogenetic Position and Complete Mitochondrial Genome of Tsukubamonas globosa.</title>
        <authorList>
            <person name="Kamikawa R."/>
            <person name="Kolisko M."/>
            <person name="Nishimura Y."/>
            <person name="Yabuki A."/>
            <person name="Brown M.W."/>
            <person name="Ishikawa S.A."/>
            <person name="Ishida K."/>
            <person name="Roger A.J."/>
            <person name="Hashimoto T."/>
            <person name="Inagaki Y."/>
        </authorList>
    </citation>
    <scope>NUCLEOTIDE SEQUENCE</scope>
</reference>
<dbReference type="PANTHER" id="PTHR42829">
    <property type="entry name" value="NADH-UBIQUINONE OXIDOREDUCTASE CHAIN 5"/>
    <property type="match status" value="1"/>
</dbReference>
<evidence type="ECO:0000259" key="17">
    <source>
        <dbReference type="Pfam" id="PF00361"/>
    </source>
</evidence>
<comment type="function">
    <text evidence="16">Core subunit of the mitochondrial membrane respiratory chain NADH dehydrogenase (Complex I) which catalyzes electron transfer from NADH through the respiratory chain, using ubiquinone as an electron acceptor. Essential for the catalytic activity and assembly of complex I.</text>
</comment>
<dbReference type="EC" id="7.1.1.2" evidence="2 16"/>
<dbReference type="Pfam" id="PF06455">
    <property type="entry name" value="NADH5_C"/>
    <property type="match status" value="1"/>
</dbReference>
<evidence type="ECO:0000256" key="7">
    <source>
        <dbReference type="ARBA" id="ARBA00022792"/>
    </source>
</evidence>
<dbReference type="EMBL" id="AB854048">
    <property type="protein sequence ID" value="BAO51976.1"/>
    <property type="molecule type" value="Genomic_DNA"/>
</dbReference>
<name>W8VKJ1_9EUKA</name>
<evidence type="ECO:0000256" key="9">
    <source>
        <dbReference type="ARBA" id="ARBA00022982"/>
    </source>
</evidence>
<gene>
    <name evidence="20" type="primary">nad5</name>
</gene>
<dbReference type="RefSeq" id="YP_009004134.1">
    <property type="nucleotide sequence ID" value="NC_023545.1"/>
</dbReference>
<dbReference type="GO" id="GO:0008137">
    <property type="term" value="F:NADH dehydrogenase (ubiquinone) activity"/>
    <property type="evidence" value="ECO:0007669"/>
    <property type="project" value="UniProtKB-EC"/>
</dbReference>
<keyword evidence="5" id="KW-0679">Respiratory chain</keyword>
<dbReference type="InterPro" id="IPR010934">
    <property type="entry name" value="NADH_DH_su5_C"/>
</dbReference>
<comment type="catalytic activity">
    <reaction evidence="15 16">
        <text>a ubiquinone + NADH + 5 H(+)(in) = a ubiquinol + NAD(+) + 4 H(+)(out)</text>
        <dbReference type="Rhea" id="RHEA:29091"/>
        <dbReference type="Rhea" id="RHEA-COMP:9565"/>
        <dbReference type="Rhea" id="RHEA-COMP:9566"/>
        <dbReference type="ChEBI" id="CHEBI:15378"/>
        <dbReference type="ChEBI" id="CHEBI:16389"/>
        <dbReference type="ChEBI" id="CHEBI:17976"/>
        <dbReference type="ChEBI" id="CHEBI:57540"/>
        <dbReference type="ChEBI" id="CHEBI:57945"/>
        <dbReference type="EC" id="7.1.1.2"/>
    </reaction>
</comment>
<evidence type="ECO:0000256" key="10">
    <source>
        <dbReference type="ARBA" id="ARBA00022989"/>
    </source>
</evidence>
<dbReference type="PRINTS" id="PR01435">
    <property type="entry name" value="NPOXDRDTASE5"/>
</dbReference>
<keyword evidence="4 16" id="KW-0813">Transport</keyword>
<feature type="transmembrane region" description="Helical" evidence="16">
    <location>
        <begin position="176"/>
        <end position="204"/>
    </location>
</feature>
<keyword evidence="9" id="KW-0249">Electron transport</keyword>
<dbReference type="GO" id="GO:0003954">
    <property type="term" value="F:NADH dehydrogenase activity"/>
    <property type="evidence" value="ECO:0007669"/>
    <property type="project" value="TreeGrafter"/>
</dbReference>
<dbReference type="GO" id="GO:0015990">
    <property type="term" value="P:electron transport coupled proton transport"/>
    <property type="evidence" value="ECO:0007669"/>
    <property type="project" value="TreeGrafter"/>
</dbReference>
<protein>
    <recommendedName>
        <fullName evidence="3 16">NADH-ubiquinone oxidoreductase chain 5</fullName>
        <ecNumber evidence="2 16">7.1.1.2</ecNumber>
    </recommendedName>
</protein>
<dbReference type="InterPro" id="IPR001750">
    <property type="entry name" value="ND/Mrp_TM"/>
</dbReference>
<dbReference type="AlphaFoldDB" id="W8VKJ1"/>
<comment type="subcellular location">
    <subcellularLocation>
        <location evidence="1">Mitochondrion inner membrane</location>
        <topology evidence="1">Multi-pass membrane protein</topology>
    </subcellularLocation>
</comment>
<evidence type="ECO:0000259" key="19">
    <source>
        <dbReference type="Pfam" id="PF06455"/>
    </source>
</evidence>
<accession>W8VKJ1</accession>
<feature type="transmembrane region" description="Helical" evidence="16">
    <location>
        <begin position="30"/>
        <end position="48"/>
    </location>
</feature>
<evidence type="ECO:0000256" key="14">
    <source>
        <dbReference type="ARBA" id="ARBA00023136"/>
    </source>
</evidence>
<evidence type="ECO:0000256" key="13">
    <source>
        <dbReference type="ARBA" id="ARBA00023128"/>
    </source>
</evidence>
<feature type="transmembrane region" description="Helical" evidence="16">
    <location>
        <begin position="654"/>
        <end position="676"/>
    </location>
</feature>
<evidence type="ECO:0000313" key="20">
    <source>
        <dbReference type="EMBL" id="BAO51976.1"/>
    </source>
</evidence>
<keyword evidence="11 16" id="KW-0520">NAD</keyword>
<feature type="transmembrane region" description="Helical" evidence="16">
    <location>
        <begin position="113"/>
        <end position="130"/>
    </location>
</feature>
<dbReference type="InterPro" id="IPR018393">
    <property type="entry name" value="NADHpl_OxRdtase_5_subgr"/>
</dbReference>
<dbReference type="Pfam" id="PF00662">
    <property type="entry name" value="Proton_antipo_N"/>
    <property type="match status" value="1"/>
</dbReference>
<dbReference type="Pfam" id="PF00361">
    <property type="entry name" value="Proton_antipo_M"/>
    <property type="match status" value="1"/>
</dbReference>
<feature type="transmembrane region" description="Helical" evidence="16">
    <location>
        <begin position="372"/>
        <end position="399"/>
    </location>
</feature>
<feature type="transmembrane region" description="Helical" evidence="16">
    <location>
        <begin position="81"/>
        <end position="101"/>
    </location>
</feature>
<dbReference type="GeneID" id="18490779"/>
<evidence type="ECO:0000256" key="6">
    <source>
        <dbReference type="ARBA" id="ARBA00022692"/>
    </source>
</evidence>
<evidence type="ECO:0000256" key="8">
    <source>
        <dbReference type="ARBA" id="ARBA00022967"/>
    </source>
</evidence>
<geneLocation type="mitochondrion" evidence="20"/>
<feature type="transmembrane region" description="Helical" evidence="16">
    <location>
        <begin position="625"/>
        <end position="648"/>
    </location>
</feature>
<feature type="domain" description="NADH:quinone oxidoreductase/Mrp antiporter transmembrane" evidence="17">
    <location>
        <begin position="131"/>
        <end position="420"/>
    </location>
</feature>
<proteinExistence type="inferred from homology"/>
<evidence type="ECO:0000256" key="2">
    <source>
        <dbReference type="ARBA" id="ARBA00012944"/>
    </source>
</evidence>
<keyword evidence="13 16" id="KW-0496">Mitochondrion</keyword>
<dbReference type="PANTHER" id="PTHR42829:SF2">
    <property type="entry name" value="NADH-UBIQUINONE OXIDOREDUCTASE CHAIN 5"/>
    <property type="match status" value="1"/>
</dbReference>
<dbReference type="InterPro" id="IPR001516">
    <property type="entry name" value="Proton_antipo_N"/>
</dbReference>
<feature type="transmembrane region" description="Helical" evidence="16">
    <location>
        <begin position="419"/>
        <end position="440"/>
    </location>
</feature>
<evidence type="ECO:0000256" key="1">
    <source>
        <dbReference type="ARBA" id="ARBA00004448"/>
    </source>
</evidence>
<dbReference type="GO" id="GO:0042773">
    <property type="term" value="P:ATP synthesis coupled electron transport"/>
    <property type="evidence" value="ECO:0007669"/>
    <property type="project" value="InterPro"/>
</dbReference>
<feature type="transmembrane region" description="Helical" evidence="16">
    <location>
        <begin position="344"/>
        <end position="360"/>
    </location>
</feature>
<dbReference type="Gene3D" id="1.20.5.2700">
    <property type="match status" value="1"/>
</dbReference>
<dbReference type="PRINTS" id="PR01434">
    <property type="entry name" value="NADHDHGNASE5"/>
</dbReference>
<keyword evidence="14 16" id="KW-0472">Membrane</keyword>
<evidence type="ECO:0000256" key="3">
    <source>
        <dbReference type="ARBA" id="ARBA00021096"/>
    </source>
</evidence>
<evidence type="ECO:0000256" key="15">
    <source>
        <dbReference type="ARBA" id="ARBA00049551"/>
    </source>
</evidence>
<evidence type="ECO:0000256" key="11">
    <source>
        <dbReference type="ARBA" id="ARBA00023027"/>
    </source>
</evidence>
<dbReference type="InterPro" id="IPR003945">
    <property type="entry name" value="NU5C-like"/>
</dbReference>
<keyword evidence="6 16" id="KW-0812">Transmembrane</keyword>
<dbReference type="NCBIfam" id="NF005141">
    <property type="entry name" value="PRK06590.1"/>
    <property type="match status" value="1"/>
</dbReference>
<keyword evidence="10 16" id="KW-1133">Transmembrane helix</keyword>
<keyword evidence="8" id="KW-1278">Translocase</keyword>
<sequence length="677" mass="76068">MYLNIILLPLYSFLTVSLFGSKLGNKGSIFLTTFFMFFSMVFSFFMFYEIALHQSVCYVSMFDWVISDLFELTWGLQFDTLTVSMLVLVNTVSFLVHLYSADYMNGDPHHARFMSYLSLFYFFMIVLVSGDNLIQLFVGWEGVGLCSYLLINFWNSRMQANKAAIKAMIMNRIGDLGLCIGLFLLFLITGSLDFASIFPVAYYWSDLTVNFLGIDANVYSAICLFFCLGVMGKSAQLGLHTWLPDAMEGPTPVSALIHAATMVTAGVFLVLRCSYLFELTSTGLLFLTFLGGFTAFFAATIGVFQNDLKKVIAYSTCSQLGYMVFASGLSMYQVSFFHLFNHGFFKALLFLSAGAIIHAVQDEQDMRKMGGLLQLLPFSYSMIMIGSLSLMGVPFLTGFYSKDLVLEVAYSSYVVSGHFVFWLGAISACLTSFYSIRLVFLTFYTKPNGFKVYYEHTHESPIYMAIPLMTLAIASIYLGYLGKDLFVGPGVQSWGASIFRAPYSADLMDAEFIPTGIKLLPVVFSLCGGFISFLLYKFFMQVAMSLFIGDSTISVIAQRVYRFFNQKWLFDVFYNQAGAIPLLLFGGRTSFVLLDKGYIEFFGPYGLIKLVSSLSKTMSRLQTGWIHHSLFILLGGVLLLLLCSFLPLVESHSILNIIDFIQYVVIIFITFVFVSFF</sequence>
<feature type="domain" description="NADH-Ubiquinone oxidoreductase (complex I) chain 5 N-terminal" evidence="18">
    <location>
        <begin position="64"/>
        <end position="114"/>
    </location>
</feature>
<feature type="transmembrane region" description="Helical" evidence="16">
    <location>
        <begin position="517"/>
        <end position="536"/>
    </location>
</feature>
<feature type="domain" description="NADH dehydrogenase subunit 5 C-terminal" evidence="19">
    <location>
        <begin position="513"/>
        <end position="642"/>
    </location>
</feature>
<feature type="transmembrane region" description="Helical" evidence="16">
    <location>
        <begin position="253"/>
        <end position="277"/>
    </location>
</feature>
<organism evidence="20">
    <name type="scientific">Tsukubamonas globosa</name>
    <dbReference type="NCBI Taxonomy" id="875863"/>
    <lineage>
        <taxon>Eukaryota</taxon>
        <taxon>Discoba</taxon>
        <taxon>Tsukubamonadida</taxon>
        <taxon>Tsukubamonadidae</taxon>
        <taxon>Tsukubamonas</taxon>
    </lineage>
</organism>
<feature type="transmembrane region" description="Helical" evidence="16">
    <location>
        <begin position="283"/>
        <end position="304"/>
    </location>
</feature>
<keyword evidence="7" id="KW-0999">Mitochondrion inner membrane</keyword>
<keyword evidence="12 16" id="KW-0830">Ubiquinone</keyword>
<evidence type="ECO:0000256" key="16">
    <source>
        <dbReference type="RuleBase" id="RU003404"/>
    </source>
</evidence>
<feature type="transmembrane region" description="Helical" evidence="16">
    <location>
        <begin position="311"/>
        <end position="332"/>
    </location>
</feature>
<evidence type="ECO:0000256" key="4">
    <source>
        <dbReference type="ARBA" id="ARBA00022448"/>
    </source>
</evidence>
<feature type="transmembrane region" description="Helical" evidence="16">
    <location>
        <begin position="461"/>
        <end position="480"/>
    </location>
</feature>
<dbReference type="GO" id="GO:0005743">
    <property type="term" value="C:mitochondrial inner membrane"/>
    <property type="evidence" value="ECO:0007669"/>
    <property type="project" value="UniProtKB-SubCell"/>
</dbReference>
<feature type="transmembrane region" description="Helical" evidence="16">
    <location>
        <begin position="136"/>
        <end position="155"/>
    </location>
</feature>
<evidence type="ECO:0000259" key="18">
    <source>
        <dbReference type="Pfam" id="PF00662"/>
    </source>
</evidence>
<feature type="transmembrane region" description="Helical" evidence="16">
    <location>
        <begin position="216"/>
        <end position="232"/>
    </location>
</feature>
<comment type="similarity">
    <text evidence="16">Belongs to the complex I subunit 5 family.</text>
</comment>